<dbReference type="Proteomes" id="UP000829194">
    <property type="component" value="Chromosome"/>
</dbReference>
<evidence type="ECO:0000313" key="2">
    <source>
        <dbReference type="EMBL" id="UNP27616.1"/>
    </source>
</evidence>
<accession>A0ABY3X4W0</accession>
<feature type="domain" description="Bacterial bifunctional deaminase-reductase C-terminal" evidence="1">
    <location>
        <begin position="2"/>
        <end position="187"/>
    </location>
</feature>
<evidence type="ECO:0000313" key="3">
    <source>
        <dbReference type="Proteomes" id="UP000829194"/>
    </source>
</evidence>
<dbReference type="RefSeq" id="WP_057943312.1">
    <property type="nucleotide sequence ID" value="NZ_CP011131.1"/>
</dbReference>
<dbReference type="SUPFAM" id="SSF53597">
    <property type="entry name" value="Dihydrofolate reductase-like"/>
    <property type="match status" value="1"/>
</dbReference>
<gene>
    <name evidence="2" type="ORF">MOV92_13890</name>
</gene>
<proteinExistence type="predicted"/>
<dbReference type="InterPro" id="IPR002734">
    <property type="entry name" value="RibDG_C"/>
</dbReference>
<evidence type="ECO:0000259" key="1">
    <source>
        <dbReference type="Pfam" id="PF01872"/>
    </source>
</evidence>
<organism evidence="2 3">
    <name type="scientific">Lysobacter gummosus</name>
    <dbReference type="NCBI Taxonomy" id="262324"/>
    <lineage>
        <taxon>Bacteria</taxon>
        <taxon>Pseudomonadati</taxon>
        <taxon>Pseudomonadota</taxon>
        <taxon>Gammaproteobacteria</taxon>
        <taxon>Lysobacterales</taxon>
        <taxon>Lysobacteraceae</taxon>
        <taxon>Lysobacter</taxon>
    </lineage>
</organism>
<dbReference type="EMBL" id="CP093547">
    <property type="protein sequence ID" value="UNP27616.1"/>
    <property type="molecule type" value="Genomic_DNA"/>
</dbReference>
<protein>
    <submittedName>
        <fullName evidence="2">Dihydrofolate reductase family protein</fullName>
    </submittedName>
</protein>
<name>A0ABY3X4W0_9GAMM</name>
<sequence>MRKLTLQMQMSVDGSVAAERDGWQLWGFDWRGPWAWDAALKQRFNATLDRIDGLVLSRPMAEEGFIDHWTAAAAHHPDDRDFDFTRKILALDKIVISDKIEQPCWPRTRIAGGGLAREVNALKAQPGKGLICYGGVGFASALTAAGLVDEFEFYLNPAAAGAGRSLFPQDGLALSLLDSQAYECGMIVNRYRPRDRG</sequence>
<reference evidence="2 3" key="1">
    <citation type="submission" date="2022-03" db="EMBL/GenBank/DDBJ databases">
        <title>Complete genome sequence of Lysobacter capsici VKM B-2533 and Lysobacter gummosus 10.1.1, promising sources of lytic agents.</title>
        <authorList>
            <person name="Tarlachkov S.V."/>
            <person name="Kudryakova I.V."/>
            <person name="Afoshin A.S."/>
            <person name="Leontyevskaya E.A."/>
            <person name="Leontyevskaya N.V."/>
        </authorList>
    </citation>
    <scope>NUCLEOTIDE SEQUENCE [LARGE SCALE GENOMIC DNA]</scope>
    <source>
        <strain evidence="2 3">10.1.1</strain>
    </source>
</reference>
<dbReference type="InterPro" id="IPR024072">
    <property type="entry name" value="DHFR-like_dom_sf"/>
</dbReference>
<dbReference type="Gene3D" id="3.40.430.10">
    <property type="entry name" value="Dihydrofolate Reductase, subunit A"/>
    <property type="match status" value="1"/>
</dbReference>
<dbReference type="Pfam" id="PF01872">
    <property type="entry name" value="RibD_C"/>
    <property type="match status" value="1"/>
</dbReference>
<keyword evidence="3" id="KW-1185">Reference proteome</keyword>